<dbReference type="InterPro" id="IPR027491">
    <property type="entry name" value="Ribosomal_bL31_A"/>
</dbReference>
<evidence type="ECO:0000256" key="5">
    <source>
        <dbReference type="ARBA" id="ARBA00023274"/>
    </source>
</evidence>
<dbReference type="NCBIfam" id="TIGR00105">
    <property type="entry name" value="L31"/>
    <property type="match status" value="1"/>
</dbReference>
<accession>A0A2M7XIA6</accession>
<evidence type="ECO:0000256" key="8">
    <source>
        <dbReference type="SAM" id="MobiDB-lite"/>
    </source>
</evidence>
<evidence type="ECO:0000313" key="10">
    <source>
        <dbReference type="Proteomes" id="UP000229749"/>
    </source>
</evidence>
<dbReference type="Pfam" id="PF01197">
    <property type="entry name" value="Ribosomal_L31"/>
    <property type="match status" value="1"/>
</dbReference>
<gene>
    <name evidence="7" type="primary">rpmE</name>
    <name evidence="9" type="ORF">CO172_00290</name>
</gene>
<dbReference type="SUPFAM" id="SSF143800">
    <property type="entry name" value="L28p-like"/>
    <property type="match status" value="1"/>
</dbReference>
<dbReference type="GO" id="GO:0003735">
    <property type="term" value="F:structural constituent of ribosome"/>
    <property type="evidence" value="ECO:0007669"/>
    <property type="project" value="InterPro"/>
</dbReference>
<proteinExistence type="inferred from homology"/>
<keyword evidence="3 7" id="KW-0694">RNA-binding</keyword>
<protein>
    <recommendedName>
        <fullName evidence="6 7">Large ribosomal subunit protein bL31</fullName>
    </recommendedName>
</protein>
<sequence length="104" mass="11883">MKKTIHPTYFKDATITCACGAIYHVGSTLQEISVELCAKCHPFYTGKQKILDTARRVEKFEERLSKKSISQTGKKIKREKRAVTKNQKQPKVINESPKKNKTSK</sequence>
<evidence type="ECO:0000256" key="1">
    <source>
        <dbReference type="ARBA" id="ARBA00009296"/>
    </source>
</evidence>
<dbReference type="GO" id="GO:0006412">
    <property type="term" value="P:translation"/>
    <property type="evidence" value="ECO:0007669"/>
    <property type="project" value="UniProtKB-UniRule"/>
</dbReference>
<keyword evidence="7" id="KW-0862">Zinc</keyword>
<dbReference type="GO" id="GO:0046872">
    <property type="term" value="F:metal ion binding"/>
    <property type="evidence" value="ECO:0007669"/>
    <property type="project" value="UniProtKB-KW"/>
</dbReference>
<organism evidence="9 10">
    <name type="scientific">Candidatus Uhrbacteria bacterium CG_4_9_14_3_um_filter_36_7</name>
    <dbReference type="NCBI Taxonomy" id="1975033"/>
    <lineage>
        <taxon>Bacteria</taxon>
        <taxon>Candidatus Uhriibacteriota</taxon>
    </lineage>
</organism>
<name>A0A2M7XIA6_9BACT</name>
<keyword evidence="2 7" id="KW-0699">rRNA-binding</keyword>
<feature type="binding site" evidence="7">
    <location>
        <position position="37"/>
    </location>
    <ligand>
        <name>Zn(2+)</name>
        <dbReference type="ChEBI" id="CHEBI:29105"/>
    </ligand>
</feature>
<dbReference type="PRINTS" id="PR01249">
    <property type="entry name" value="RIBOSOMALL31"/>
</dbReference>
<dbReference type="Proteomes" id="UP000229749">
    <property type="component" value="Unassembled WGS sequence"/>
</dbReference>
<evidence type="ECO:0000256" key="6">
    <source>
        <dbReference type="ARBA" id="ARBA00035687"/>
    </source>
</evidence>
<keyword evidence="5 7" id="KW-0687">Ribonucleoprotein</keyword>
<dbReference type="EMBL" id="PFWS01000005">
    <property type="protein sequence ID" value="PJA47685.1"/>
    <property type="molecule type" value="Genomic_DNA"/>
</dbReference>
<feature type="region of interest" description="Disordered" evidence="8">
    <location>
        <begin position="66"/>
        <end position="104"/>
    </location>
</feature>
<dbReference type="GO" id="GO:1990904">
    <property type="term" value="C:ribonucleoprotein complex"/>
    <property type="evidence" value="ECO:0007669"/>
    <property type="project" value="UniProtKB-KW"/>
</dbReference>
<dbReference type="Gene3D" id="4.10.830.30">
    <property type="entry name" value="Ribosomal protein L31"/>
    <property type="match status" value="1"/>
</dbReference>
<dbReference type="InterPro" id="IPR042105">
    <property type="entry name" value="Ribosomal_bL31_sf"/>
</dbReference>
<comment type="subunit">
    <text evidence="7">Part of the 50S ribosomal subunit.</text>
</comment>
<evidence type="ECO:0000256" key="4">
    <source>
        <dbReference type="ARBA" id="ARBA00022980"/>
    </source>
</evidence>
<comment type="similarity">
    <text evidence="1 7">Belongs to the bacterial ribosomal protein bL31 family. Type A subfamily.</text>
</comment>
<evidence type="ECO:0000313" key="9">
    <source>
        <dbReference type="EMBL" id="PJA47685.1"/>
    </source>
</evidence>
<feature type="binding site" evidence="7">
    <location>
        <position position="17"/>
    </location>
    <ligand>
        <name>Zn(2+)</name>
        <dbReference type="ChEBI" id="CHEBI:29105"/>
    </ligand>
</feature>
<dbReference type="NCBIfam" id="NF000612">
    <property type="entry name" value="PRK00019.1"/>
    <property type="match status" value="1"/>
</dbReference>
<reference evidence="10" key="1">
    <citation type="submission" date="2017-09" db="EMBL/GenBank/DDBJ databases">
        <title>Depth-based differentiation of microbial function through sediment-hosted aquifers and enrichment of novel symbionts in the deep terrestrial subsurface.</title>
        <authorList>
            <person name="Probst A.J."/>
            <person name="Ladd B."/>
            <person name="Jarett J.K."/>
            <person name="Geller-Mcgrath D.E."/>
            <person name="Sieber C.M.K."/>
            <person name="Emerson J.B."/>
            <person name="Anantharaman K."/>
            <person name="Thomas B.C."/>
            <person name="Malmstrom R."/>
            <person name="Stieglmeier M."/>
            <person name="Klingl A."/>
            <person name="Woyke T."/>
            <person name="Ryan C.M."/>
            <person name="Banfield J.F."/>
        </authorList>
    </citation>
    <scope>NUCLEOTIDE SEQUENCE [LARGE SCALE GENOMIC DNA]</scope>
</reference>
<comment type="caution">
    <text evidence="9">The sequence shown here is derived from an EMBL/GenBank/DDBJ whole genome shotgun (WGS) entry which is preliminary data.</text>
</comment>
<dbReference type="PANTHER" id="PTHR33280:SF1">
    <property type="entry name" value="LARGE RIBOSOMAL SUBUNIT PROTEIN BL31C"/>
    <property type="match status" value="1"/>
</dbReference>
<keyword evidence="4 7" id="KW-0689">Ribosomal protein</keyword>
<comment type="function">
    <text evidence="7">Binds the 23S rRNA.</text>
</comment>
<dbReference type="GO" id="GO:0005840">
    <property type="term" value="C:ribosome"/>
    <property type="evidence" value="ECO:0007669"/>
    <property type="project" value="UniProtKB-KW"/>
</dbReference>
<feature type="binding site" evidence="7">
    <location>
        <position position="19"/>
    </location>
    <ligand>
        <name>Zn(2+)</name>
        <dbReference type="ChEBI" id="CHEBI:29105"/>
    </ligand>
</feature>
<keyword evidence="7" id="KW-0479">Metal-binding</keyword>
<dbReference type="InterPro" id="IPR034704">
    <property type="entry name" value="Ribosomal_bL28/bL31-like_sf"/>
</dbReference>
<evidence type="ECO:0000256" key="3">
    <source>
        <dbReference type="ARBA" id="ARBA00022884"/>
    </source>
</evidence>
<dbReference type="GO" id="GO:0019843">
    <property type="term" value="F:rRNA binding"/>
    <property type="evidence" value="ECO:0007669"/>
    <property type="project" value="UniProtKB-KW"/>
</dbReference>
<dbReference type="AlphaFoldDB" id="A0A2M7XIA6"/>
<dbReference type="InterPro" id="IPR002150">
    <property type="entry name" value="Ribosomal_bL31"/>
</dbReference>
<comment type="cofactor">
    <cofactor evidence="7">
        <name>Zn(2+)</name>
        <dbReference type="ChEBI" id="CHEBI:29105"/>
    </cofactor>
    <text evidence="7">Binds 1 zinc ion per subunit.</text>
</comment>
<evidence type="ECO:0000256" key="7">
    <source>
        <dbReference type="HAMAP-Rule" id="MF_00501"/>
    </source>
</evidence>
<evidence type="ECO:0000256" key="2">
    <source>
        <dbReference type="ARBA" id="ARBA00022730"/>
    </source>
</evidence>
<dbReference type="PANTHER" id="PTHR33280">
    <property type="entry name" value="50S RIBOSOMAL PROTEIN L31, CHLOROPLASTIC"/>
    <property type="match status" value="1"/>
</dbReference>
<dbReference type="HAMAP" id="MF_00501">
    <property type="entry name" value="Ribosomal_bL31_1"/>
    <property type="match status" value="1"/>
</dbReference>
<feature type="binding site" evidence="7">
    <location>
        <position position="40"/>
    </location>
    <ligand>
        <name>Zn(2+)</name>
        <dbReference type="ChEBI" id="CHEBI:29105"/>
    </ligand>
</feature>